<organism evidence="1 2">
    <name type="scientific">Auriscalpium vulgare</name>
    <dbReference type="NCBI Taxonomy" id="40419"/>
    <lineage>
        <taxon>Eukaryota</taxon>
        <taxon>Fungi</taxon>
        <taxon>Dikarya</taxon>
        <taxon>Basidiomycota</taxon>
        <taxon>Agaricomycotina</taxon>
        <taxon>Agaricomycetes</taxon>
        <taxon>Russulales</taxon>
        <taxon>Auriscalpiaceae</taxon>
        <taxon>Auriscalpium</taxon>
    </lineage>
</organism>
<comment type="caution">
    <text evidence="1">The sequence shown here is derived from an EMBL/GenBank/DDBJ whole genome shotgun (WGS) entry which is preliminary data.</text>
</comment>
<keyword evidence="2" id="KW-1185">Reference proteome</keyword>
<sequence>MDVRIAISTLAAAPTHAPPDQTPIIARQSTLMPRDRAGAPERLSSAHGRRLSSAFANGARVPHNSWRSRVGAIFCKKKRKTSKDSRGCLEERWKWQWMHICACAGALGQWGMTCSCFGGTMLAHCGVERVDILALAAFYAC</sequence>
<dbReference type="EMBL" id="MU275840">
    <property type="protein sequence ID" value="KAI0053425.1"/>
    <property type="molecule type" value="Genomic_DNA"/>
</dbReference>
<protein>
    <submittedName>
        <fullName evidence="1">Uncharacterized protein</fullName>
    </submittedName>
</protein>
<accession>A0ACB8SBW0</accession>
<dbReference type="Proteomes" id="UP000814033">
    <property type="component" value="Unassembled WGS sequence"/>
</dbReference>
<evidence type="ECO:0000313" key="1">
    <source>
        <dbReference type="EMBL" id="KAI0053425.1"/>
    </source>
</evidence>
<evidence type="ECO:0000313" key="2">
    <source>
        <dbReference type="Proteomes" id="UP000814033"/>
    </source>
</evidence>
<reference evidence="1" key="1">
    <citation type="submission" date="2021-02" db="EMBL/GenBank/DDBJ databases">
        <authorList>
            <consortium name="DOE Joint Genome Institute"/>
            <person name="Ahrendt S."/>
            <person name="Looney B.P."/>
            <person name="Miyauchi S."/>
            <person name="Morin E."/>
            <person name="Drula E."/>
            <person name="Courty P.E."/>
            <person name="Chicoki N."/>
            <person name="Fauchery L."/>
            <person name="Kohler A."/>
            <person name="Kuo A."/>
            <person name="Labutti K."/>
            <person name="Pangilinan J."/>
            <person name="Lipzen A."/>
            <person name="Riley R."/>
            <person name="Andreopoulos W."/>
            <person name="He G."/>
            <person name="Johnson J."/>
            <person name="Barry K.W."/>
            <person name="Grigoriev I.V."/>
            <person name="Nagy L."/>
            <person name="Hibbett D."/>
            <person name="Henrissat B."/>
            <person name="Matheny P.B."/>
            <person name="Labbe J."/>
            <person name="Martin F."/>
        </authorList>
    </citation>
    <scope>NUCLEOTIDE SEQUENCE</scope>
    <source>
        <strain evidence="1">FP105234-sp</strain>
    </source>
</reference>
<reference evidence="1" key="2">
    <citation type="journal article" date="2022" name="New Phytol.">
        <title>Evolutionary transition to the ectomycorrhizal habit in the genomes of a hyperdiverse lineage of mushroom-forming fungi.</title>
        <authorList>
            <person name="Looney B."/>
            <person name="Miyauchi S."/>
            <person name="Morin E."/>
            <person name="Drula E."/>
            <person name="Courty P.E."/>
            <person name="Kohler A."/>
            <person name="Kuo A."/>
            <person name="LaButti K."/>
            <person name="Pangilinan J."/>
            <person name="Lipzen A."/>
            <person name="Riley R."/>
            <person name="Andreopoulos W."/>
            <person name="He G."/>
            <person name="Johnson J."/>
            <person name="Nolan M."/>
            <person name="Tritt A."/>
            <person name="Barry K.W."/>
            <person name="Grigoriev I.V."/>
            <person name="Nagy L.G."/>
            <person name="Hibbett D."/>
            <person name="Henrissat B."/>
            <person name="Matheny P.B."/>
            <person name="Labbe J."/>
            <person name="Martin F.M."/>
        </authorList>
    </citation>
    <scope>NUCLEOTIDE SEQUENCE</scope>
    <source>
        <strain evidence="1">FP105234-sp</strain>
    </source>
</reference>
<gene>
    <name evidence="1" type="ORF">FA95DRAFT_741953</name>
</gene>
<name>A0ACB8SBW0_9AGAM</name>
<proteinExistence type="predicted"/>